<protein>
    <submittedName>
        <fullName evidence="2">Glycosyltransferase family 1 protein</fullName>
    </submittedName>
</protein>
<feature type="domain" description="Erythromycin biosynthesis protein CIII-like C-terminal" evidence="1">
    <location>
        <begin position="221"/>
        <end position="344"/>
    </location>
</feature>
<organism evidence="2 3">
    <name type="scientific">Lacisediminihabitans profunda</name>
    <dbReference type="NCBI Taxonomy" id="2594790"/>
    <lineage>
        <taxon>Bacteria</taxon>
        <taxon>Bacillati</taxon>
        <taxon>Actinomycetota</taxon>
        <taxon>Actinomycetes</taxon>
        <taxon>Micrococcales</taxon>
        <taxon>Microbacteriaceae</taxon>
        <taxon>Lacisediminihabitans</taxon>
    </lineage>
</organism>
<accession>A0A5C8UQY0</accession>
<proteinExistence type="predicted"/>
<comment type="caution">
    <text evidence="2">The sequence shown here is derived from an EMBL/GenBank/DDBJ whole genome shotgun (WGS) entry which is preliminary data.</text>
</comment>
<evidence type="ECO:0000313" key="3">
    <source>
        <dbReference type="Proteomes" id="UP000321379"/>
    </source>
</evidence>
<dbReference type="GO" id="GO:0016758">
    <property type="term" value="F:hexosyltransferase activity"/>
    <property type="evidence" value="ECO:0007669"/>
    <property type="project" value="UniProtKB-ARBA"/>
</dbReference>
<dbReference type="CDD" id="cd03784">
    <property type="entry name" value="GT1_Gtf-like"/>
    <property type="match status" value="1"/>
</dbReference>
<dbReference type="InterPro" id="IPR002213">
    <property type="entry name" value="UDP_glucos_trans"/>
</dbReference>
<keyword evidence="2" id="KW-0808">Transferase</keyword>
<dbReference type="RefSeq" id="WP_147783534.1">
    <property type="nucleotide sequence ID" value="NZ_VRMG01000007.1"/>
</dbReference>
<reference evidence="2 3" key="1">
    <citation type="submission" date="2019-08" db="EMBL/GenBank/DDBJ databases">
        <title>Bacterial whole genome sequence for Glaciihabitans sp. CHu50b-6-2.</title>
        <authorList>
            <person name="Jin L."/>
        </authorList>
    </citation>
    <scope>NUCLEOTIDE SEQUENCE [LARGE SCALE GENOMIC DNA]</scope>
    <source>
        <strain evidence="2 3">CHu50b-6-2</strain>
    </source>
</reference>
<dbReference type="Gene3D" id="3.40.50.2000">
    <property type="entry name" value="Glycogen Phosphorylase B"/>
    <property type="match status" value="2"/>
</dbReference>
<name>A0A5C8UQY0_9MICO</name>
<keyword evidence="3" id="KW-1185">Reference proteome</keyword>
<dbReference type="InterPro" id="IPR010610">
    <property type="entry name" value="EryCIII-like_C"/>
</dbReference>
<dbReference type="Pfam" id="PF06722">
    <property type="entry name" value="EryCIII-like_C"/>
    <property type="match status" value="1"/>
</dbReference>
<gene>
    <name evidence="2" type="ORF">FVP33_10065</name>
</gene>
<dbReference type="SUPFAM" id="SSF53756">
    <property type="entry name" value="UDP-Glycosyltransferase/glycogen phosphorylase"/>
    <property type="match status" value="1"/>
</dbReference>
<dbReference type="Proteomes" id="UP000321379">
    <property type="component" value="Unassembled WGS sequence"/>
</dbReference>
<dbReference type="GO" id="GO:0017000">
    <property type="term" value="P:antibiotic biosynthetic process"/>
    <property type="evidence" value="ECO:0007669"/>
    <property type="project" value="UniProtKB-ARBA"/>
</dbReference>
<evidence type="ECO:0000259" key="1">
    <source>
        <dbReference type="Pfam" id="PF06722"/>
    </source>
</evidence>
<sequence length="380" mass="40135">MSSFLFVTVDAGGNVPPVVAIGRELIARGHRVRILGNEPQRAALEAAGFEFTAYSRMPRWEPTRAKSVPRAISDLLRLSTHPGLGQNLLDLVRERPADLVVVDCMLLSVLEAAGANGLRHAVLFHTFYRFWNKEWMAGPVGGLARLRGLNARSLWAKADLELVVCDRTLDPAGESETPTRVWSGVVETGARRVVDPAEPPLVLVSLSTTWFPGQDDAYRHILAGLADLPVRAIVTTGPAVSPDELAAPANVEVLAFAPHDAILPRVSAVIGHGGHSTTMSALAHDLPLIIMPMHPLIDQPMIARAVVAAGAGIRLSRTASPGDIRQAVTTLLATAGFAEAAAVVGARLRAADGARVAANLLVRAVAAPGPAIGAVPVERD</sequence>
<dbReference type="InterPro" id="IPR050426">
    <property type="entry name" value="Glycosyltransferase_28"/>
</dbReference>
<dbReference type="EMBL" id="VRMG01000007">
    <property type="protein sequence ID" value="TXN30350.1"/>
    <property type="molecule type" value="Genomic_DNA"/>
</dbReference>
<dbReference type="PANTHER" id="PTHR48050:SF13">
    <property type="entry name" value="STEROL 3-BETA-GLUCOSYLTRANSFERASE UGT80A2"/>
    <property type="match status" value="1"/>
</dbReference>
<dbReference type="AlphaFoldDB" id="A0A5C8UQY0"/>
<dbReference type="PANTHER" id="PTHR48050">
    <property type="entry name" value="STEROL 3-BETA-GLUCOSYLTRANSFERASE"/>
    <property type="match status" value="1"/>
</dbReference>
<dbReference type="GO" id="GO:0008194">
    <property type="term" value="F:UDP-glycosyltransferase activity"/>
    <property type="evidence" value="ECO:0007669"/>
    <property type="project" value="InterPro"/>
</dbReference>
<evidence type="ECO:0000313" key="2">
    <source>
        <dbReference type="EMBL" id="TXN30350.1"/>
    </source>
</evidence>